<accession>A0ABD2B0N1</accession>
<keyword evidence="1" id="KW-1133">Transmembrane helix</keyword>
<keyword evidence="3" id="KW-1185">Reference proteome</keyword>
<comment type="caution">
    <text evidence="2">The sequence shown here is derived from an EMBL/GenBank/DDBJ whole genome shotgun (WGS) entry which is preliminary data.</text>
</comment>
<dbReference type="AlphaFoldDB" id="A0ABD2B0N1"/>
<dbReference type="EMBL" id="JAYRBN010000109">
    <property type="protein sequence ID" value="KAL2726270.1"/>
    <property type="molecule type" value="Genomic_DNA"/>
</dbReference>
<organism evidence="2 3">
    <name type="scientific">Vespula maculifrons</name>
    <name type="common">Eastern yellow jacket</name>
    <name type="synonym">Wasp</name>
    <dbReference type="NCBI Taxonomy" id="7453"/>
    <lineage>
        <taxon>Eukaryota</taxon>
        <taxon>Metazoa</taxon>
        <taxon>Ecdysozoa</taxon>
        <taxon>Arthropoda</taxon>
        <taxon>Hexapoda</taxon>
        <taxon>Insecta</taxon>
        <taxon>Pterygota</taxon>
        <taxon>Neoptera</taxon>
        <taxon>Endopterygota</taxon>
        <taxon>Hymenoptera</taxon>
        <taxon>Apocrita</taxon>
        <taxon>Aculeata</taxon>
        <taxon>Vespoidea</taxon>
        <taxon>Vespidae</taxon>
        <taxon>Vespinae</taxon>
        <taxon>Vespula</taxon>
    </lineage>
</organism>
<reference evidence="2 3" key="1">
    <citation type="journal article" date="2024" name="Ann. Entomol. Soc. Am.">
        <title>Genomic analyses of the southern and eastern yellowjacket wasps (Hymenoptera: Vespidae) reveal evolutionary signatures of social life.</title>
        <authorList>
            <person name="Catto M.A."/>
            <person name="Caine P.B."/>
            <person name="Orr S.E."/>
            <person name="Hunt B.G."/>
            <person name="Goodisman M.A.D."/>
        </authorList>
    </citation>
    <scope>NUCLEOTIDE SEQUENCE [LARGE SCALE GENOMIC DNA]</scope>
    <source>
        <strain evidence="2">232</strain>
        <tissue evidence="2">Head and thorax</tissue>
    </source>
</reference>
<dbReference type="Proteomes" id="UP001607303">
    <property type="component" value="Unassembled WGS sequence"/>
</dbReference>
<sequence length="81" mass="9458">MGIILDLIAVSSSYNLIVIDNKNYHMNKSNHVKYKNNWHLNNNTVIMKEQYSDLHSVQLINEFFIGPLFLIALALIIHKFE</sequence>
<evidence type="ECO:0000313" key="2">
    <source>
        <dbReference type="EMBL" id="KAL2726270.1"/>
    </source>
</evidence>
<keyword evidence="1" id="KW-0812">Transmembrane</keyword>
<keyword evidence="1" id="KW-0472">Membrane</keyword>
<name>A0ABD2B0N1_VESMC</name>
<gene>
    <name evidence="2" type="ORF">V1477_018084</name>
</gene>
<protein>
    <submittedName>
        <fullName evidence="2">Uncharacterized protein</fullName>
    </submittedName>
</protein>
<proteinExistence type="predicted"/>
<evidence type="ECO:0000256" key="1">
    <source>
        <dbReference type="SAM" id="Phobius"/>
    </source>
</evidence>
<evidence type="ECO:0000313" key="3">
    <source>
        <dbReference type="Proteomes" id="UP001607303"/>
    </source>
</evidence>
<feature type="transmembrane region" description="Helical" evidence="1">
    <location>
        <begin position="59"/>
        <end position="77"/>
    </location>
</feature>